<dbReference type="STRING" id="104452.A0A0L7LPP7"/>
<evidence type="ECO:0000256" key="1">
    <source>
        <dbReference type="SAM" id="Phobius"/>
    </source>
</evidence>
<sequence>MFKLLVLFAAVIPPLIAETTSAFTLLEKHAELPDLKTEPVRTHAIFKKESKPEAHPVYRGEDQHQGRANIEPVRPRGPVIKYDPMLADQTSISTEGNRDNRITLVSYVGRTISWVFSSIFVLLLGSLITVGVCSYTNLCTIAFHGVGPIHEEMRALMTTERLEKIGNAADFVKTAIDKYQNIQKITDGNPARSRRAIVY</sequence>
<comment type="caution">
    <text evidence="3">The sequence shown here is derived from an EMBL/GenBank/DDBJ whole genome shotgun (WGS) entry which is preliminary data.</text>
</comment>
<feature type="chain" id="PRO_5005573482" evidence="2">
    <location>
        <begin position="18"/>
        <end position="199"/>
    </location>
</feature>
<protein>
    <submittedName>
        <fullName evidence="3">Uncharacterized protein</fullName>
    </submittedName>
</protein>
<keyword evidence="1" id="KW-0812">Transmembrane</keyword>
<evidence type="ECO:0000256" key="2">
    <source>
        <dbReference type="SAM" id="SignalP"/>
    </source>
</evidence>
<feature type="signal peptide" evidence="2">
    <location>
        <begin position="1"/>
        <end position="17"/>
    </location>
</feature>
<dbReference type="EMBL" id="JTDY01000388">
    <property type="protein sequence ID" value="KOB77415.1"/>
    <property type="molecule type" value="Genomic_DNA"/>
</dbReference>
<name>A0A0L7LPP7_OPEBR</name>
<keyword evidence="1" id="KW-0472">Membrane</keyword>
<proteinExistence type="predicted"/>
<reference evidence="3 4" key="1">
    <citation type="journal article" date="2015" name="Genome Biol. Evol.">
        <title>The genome of winter moth (Operophtera brumata) provides a genomic perspective on sexual dimorphism and phenology.</title>
        <authorList>
            <person name="Derks M.F."/>
            <person name="Smit S."/>
            <person name="Salis L."/>
            <person name="Schijlen E."/>
            <person name="Bossers A."/>
            <person name="Mateman C."/>
            <person name="Pijl A.S."/>
            <person name="de Ridder D."/>
            <person name="Groenen M.A."/>
            <person name="Visser M.E."/>
            <person name="Megens H.J."/>
        </authorList>
    </citation>
    <scope>NUCLEOTIDE SEQUENCE [LARGE SCALE GENOMIC DNA]</scope>
    <source>
        <strain evidence="3">WM2013NL</strain>
        <tissue evidence="3">Head and thorax</tissue>
    </source>
</reference>
<evidence type="ECO:0000313" key="3">
    <source>
        <dbReference type="EMBL" id="KOB77415.1"/>
    </source>
</evidence>
<keyword evidence="2" id="KW-0732">Signal</keyword>
<organism evidence="3 4">
    <name type="scientific">Operophtera brumata</name>
    <name type="common">Winter moth</name>
    <name type="synonym">Phalaena brumata</name>
    <dbReference type="NCBI Taxonomy" id="104452"/>
    <lineage>
        <taxon>Eukaryota</taxon>
        <taxon>Metazoa</taxon>
        <taxon>Ecdysozoa</taxon>
        <taxon>Arthropoda</taxon>
        <taxon>Hexapoda</taxon>
        <taxon>Insecta</taxon>
        <taxon>Pterygota</taxon>
        <taxon>Neoptera</taxon>
        <taxon>Endopterygota</taxon>
        <taxon>Lepidoptera</taxon>
        <taxon>Glossata</taxon>
        <taxon>Ditrysia</taxon>
        <taxon>Geometroidea</taxon>
        <taxon>Geometridae</taxon>
        <taxon>Larentiinae</taxon>
        <taxon>Operophtera</taxon>
    </lineage>
</organism>
<accession>A0A0L7LPP7</accession>
<evidence type="ECO:0000313" key="4">
    <source>
        <dbReference type="Proteomes" id="UP000037510"/>
    </source>
</evidence>
<gene>
    <name evidence="3" type="ORF">OBRU01_04187</name>
</gene>
<feature type="transmembrane region" description="Helical" evidence="1">
    <location>
        <begin position="114"/>
        <end position="135"/>
    </location>
</feature>
<dbReference type="AlphaFoldDB" id="A0A0L7LPP7"/>
<keyword evidence="4" id="KW-1185">Reference proteome</keyword>
<keyword evidence="1" id="KW-1133">Transmembrane helix</keyword>
<dbReference type="Proteomes" id="UP000037510">
    <property type="component" value="Unassembled WGS sequence"/>
</dbReference>